<evidence type="ECO:0000313" key="5">
    <source>
        <dbReference type="EMBL" id="MCS0610565.1"/>
    </source>
</evidence>
<reference evidence="5 6" key="1">
    <citation type="submission" date="2022-08" db="EMBL/GenBank/DDBJ databases">
        <title>Reclassification of Massilia species as members of the genera Telluria, Duganella, Pseudoduganella, Mokoshia gen. nov. and Zemynaea gen. nov. using orthogonal and non-orthogonal genome-based approaches.</title>
        <authorList>
            <person name="Bowman J.P."/>
        </authorList>
    </citation>
    <scope>NUCLEOTIDE SEQUENCE [LARGE SCALE GENOMIC DNA]</scope>
    <source>
        <strain evidence="5 6">JCM 31607</strain>
    </source>
</reference>
<dbReference type="PROSITE" id="PS51352">
    <property type="entry name" value="THIOREDOXIN_2"/>
    <property type="match status" value="1"/>
</dbReference>
<accession>A0ABT2BQ26</accession>
<dbReference type="SUPFAM" id="SSF52833">
    <property type="entry name" value="Thioredoxin-like"/>
    <property type="match status" value="1"/>
</dbReference>
<proteinExistence type="inferred from homology"/>
<feature type="domain" description="Thioredoxin" evidence="4">
    <location>
        <begin position="35"/>
        <end position="197"/>
    </location>
</feature>
<protein>
    <submittedName>
        <fullName evidence="5">SCO family protein</fullName>
    </submittedName>
</protein>
<organism evidence="5 6">
    <name type="scientific">Massilia solisilvae</name>
    <dbReference type="NCBI Taxonomy" id="1811225"/>
    <lineage>
        <taxon>Bacteria</taxon>
        <taxon>Pseudomonadati</taxon>
        <taxon>Pseudomonadota</taxon>
        <taxon>Betaproteobacteria</taxon>
        <taxon>Burkholderiales</taxon>
        <taxon>Oxalobacteraceae</taxon>
        <taxon>Telluria group</taxon>
        <taxon>Massilia</taxon>
    </lineage>
</organism>
<dbReference type="InterPro" id="IPR003782">
    <property type="entry name" value="SCO1/SenC"/>
</dbReference>
<evidence type="ECO:0000313" key="6">
    <source>
        <dbReference type="Proteomes" id="UP001205861"/>
    </source>
</evidence>
<dbReference type="EMBL" id="JANUGV010000007">
    <property type="protein sequence ID" value="MCS0610565.1"/>
    <property type="molecule type" value="Genomic_DNA"/>
</dbReference>
<gene>
    <name evidence="5" type="ORF">NX773_20545</name>
</gene>
<dbReference type="Proteomes" id="UP001205861">
    <property type="component" value="Unassembled WGS sequence"/>
</dbReference>
<dbReference type="Gene3D" id="3.40.30.10">
    <property type="entry name" value="Glutaredoxin"/>
    <property type="match status" value="1"/>
</dbReference>
<dbReference type="PANTHER" id="PTHR12151">
    <property type="entry name" value="ELECTRON TRANSPORT PROTIN SCO1/SENC FAMILY MEMBER"/>
    <property type="match status" value="1"/>
</dbReference>
<keyword evidence="2" id="KW-0186">Copper</keyword>
<evidence type="ECO:0000256" key="2">
    <source>
        <dbReference type="ARBA" id="ARBA00023008"/>
    </source>
</evidence>
<keyword evidence="6" id="KW-1185">Reference proteome</keyword>
<evidence type="ECO:0000256" key="3">
    <source>
        <dbReference type="SAM" id="SignalP"/>
    </source>
</evidence>
<name>A0ABT2BQ26_9BURK</name>
<dbReference type="InterPro" id="IPR013766">
    <property type="entry name" value="Thioredoxin_domain"/>
</dbReference>
<dbReference type="PANTHER" id="PTHR12151:SF25">
    <property type="entry name" value="LINALOOL DEHYDRATASE_ISOMERASE DOMAIN-CONTAINING PROTEIN"/>
    <property type="match status" value="1"/>
</dbReference>
<dbReference type="Pfam" id="PF02630">
    <property type="entry name" value="SCO1-SenC"/>
    <property type="match status" value="1"/>
</dbReference>
<feature type="chain" id="PRO_5045248817" evidence="3">
    <location>
        <begin position="20"/>
        <end position="197"/>
    </location>
</feature>
<feature type="signal peptide" evidence="3">
    <location>
        <begin position="1"/>
        <end position="19"/>
    </location>
</feature>
<dbReference type="CDD" id="cd02968">
    <property type="entry name" value="SCO"/>
    <property type="match status" value="1"/>
</dbReference>
<comment type="similarity">
    <text evidence="1">Belongs to the SCO1/2 family.</text>
</comment>
<dbReference type="InterPro" id="IPR036249">
    <property type="entry name" value="Thioredoxin-like_sf"/>
</dbReference>
<sequence>MKKLLTAVLLSALVAVPLAGCDKLAAKPNFQNTDVTGLDYARAFNLTDYNGKPRTLADFKGKVVVLFFGYTQCPDVCPTTLAEMAAAMKELGAQSDQVQVLFVTLDPERDTPDLLKNYVPQFDKRFLGLYGTPDQIAKTAKEFKVFYTKVPGSSPDQYSIDHTAGSYVFDKDGKLRLFVRHGQGPGPLVHDIRQLLG</sequence>
<comment type="caution">
    <text evidence="5">The sequence shown here is derived from an EMBL/GenBank/DDBJ whole genome shotgun (WGS) entry which is preliminary data.</text>
</comment>
<keyword evidence="3" id="KW-0732">Signal</keyword>
<evidence type="ECO:0000256" key="1">
    <source>
        <dbReference type="ARBA" id="ARBA00010996"/>
    </source>
</evidence>
<dbReference type="RefSeq" id="WP_258858135.1">
    <property type="nucleotide sequence ID" value="NZ_JANUGV010000007.1"/>
</dbReference>
<evidence type="ECO:0000259" key="4">
    <source>
        <dbReference type="PROSITE" id="PS51352"/>
    </source>
</evidence>